<comment type="subcellular location">
    <subcellularLocation>
        <location evidence="1">Membrane</location>
        <topology evidence="1">Single-pass membrane protein</topology>
    </subcellularLocation>
</comment>
<evidence type="ECO:0000313" key="11">
    <source>
        <dbReference type="Proteomes" id="UP000767446"/>
    </source>
</evidence>
<evidence type="ECO:0000259" key="9">
    <source>
        <dbReference type="Pfam" id="PF26002"/>
    </source>
</evidence>
<evidence type="ECO:0000313" key="10">
    <source>
        <dbReference type="EMBL" id="MBR8826591.1"/>
    </source>
</evidence>
<evidence type="ECO:0000256" key="2">
    <source>
        <dbReference type="ARBA" id="ARBA00009477"/>
    </source>
</evidence>
<evidence type="ECO:0000259" key="8">
    <source>
        <dbReference type="Pfam" id="PF25876"/>
    </source>
</evidence>
<dbReference type="PANTHER" id="PTHR30386">
    <property type="entry name" value="MEMBRANE FUSION SUBUNIT OF EMRAB-TOLC MULTIDRUG EFFLUX PUMP"/>
    <property type="match status" value="1"/>
</dbReference>
<evidence type="ECO:0000256" key="1">
    <source>
        <dbReference type="ARBA" id="ARBA00004167"/>
    </source>
</evidence>
<dbReference type="Gene3D" id="2.40.30.170">
    <property type="match status" value="1"/>
</dbReference>
<keyword evidence="4 7" id="KW-1133">Transmembrane helix</keyword>
<evidence type="ECO:0000256" key="6">
    <source>
        <dbReference type="SAM" id="Coils"/>
    </source>
</evidence>
<keyword evidence="6" id="KW-0175">Coiled coil</keyword>
<feature type="domain" description="Multidrug resistance protein MdtA-like alpha-helical hairpin" evidence="8">
    <location>
        <begin position="161"/>
        <end position="219"/>
    </location>
</feature>
<keyword evidence="5 7" id="KW-0472">Membrane</keyword>
<dbReference type="AlphaFoldDB" id="A0A941GPE1"/>
<dbReference type="Pfam" id="PF26002">
    <property type="entry name" value="Beta-barrel_AprE"/>
    <property type="match status" value="1"/>
</dbReference>
<dbReference type="Pfam" id="PF25876">
    <property type="entry name" value="HH_MFP_RND"/>
    <property type="match status" value="1"/>
</dbReference>
<dbReference type="Gene3D" id="2.40.50.100">
    <property type="match status" value="1"/>
</dbReference>
<keyword evidence="3 7" id="KW-0812">Transmembrane</keyword>
<comment type="caution">
    <text evidence="10">The sequence shown here is derived from an EMBL/GenBank/DDBJ whole genome shotgun (WGS) entry which is preliminary data.</text>
</comment>
<dbReference type="PRINTS" id="PR01490">
    <property type="entry name" value="RTXTOXIND"/>
</dbReference>
<reference evidence="10" key="1">
    <citation type="submission" date="2021-02" db="EMBL/GenBank/DDBJ databases">
        <title>Metagenome analyses of Stigonema ocellatum DSM 106950, Chlorogloea purpurea SAG 13.99 and Gomphosphaeria aponina DSM 107014.</title>
        <authorList>
            <person name="Marter P."/>
            <person name="Huang S."/>
        </authorList>
    </citation>
    <scope>NUCLEOTIDE SEQUENCE</scope>
    <source>
        <strain evidence="10">JP213</strain>
    </source>
</reference>
<dbReference type="EMBL" id="JADQBC010000006">
    <property type="protein sequence ID" value="MBR8826591.1"/>
    <property type="molecule type" value="Genomic_DNA"/>
</dbReference>
<sequence length="434" mass="48875">MLKTKATFHPFNSDEFLPPVSIWTKIAGFFLLGTVGTVITLASFLKYSVTVKGTSLVRPLGEIRLVEAQIEGTIKNIAVEKNQIVKKGDIIAFLDRTQLETQKSRLEETIEQMELKQAQIDAQLQLQGEQIIAESQSLEQDILIAQIELNRIKQEYQTQEISAQANFEEVQSALELAQDEMQRYEELVATGSISQLQFNEKQAAFKTATARLKTAQAGINPHRGIVIVAQEKITQAEAKKTATIANLNQEREFLIQSRLQLETRIIQEQKQLQQTATELEKSIIRATVDGVILQLNLRNEQEFVTANEVIAEIMPDDVDLVIKTFISNQDLDQVKIGQTAKLQINACPYPDYGILDGVVTAISPDVVKLNNNLIPANNSLKYFEVTIKPEKLSLRNGNRECQIQPGMEAQASIISRQETFLQFIFRKARLFSNF</sequence>
<feature type="coiled-coil region" evidence="6">
    <location>
        <begin position="96"/>
        <end position="187"/>
    </location>
</feature>
<evidence type="ECO:0000256" key="4">
    <source>
        <dbReference type="ARBA" id="ARBA00022989"/>
    </source>
</evidence>
<proteinExistence type="inferred from homology"/>
<gene>
    <name evidence="10" type="ORF">DSM107014_01580</name>
</gene>
<protein>
    <submittedName>
        <fullName evidence="10">HlyD family efflux transporter periplasmic adaptor subunit</fullName>
    </submittedName>
</protein>
<dbReference type="SUPFAM" id="SSF111369">
    <property type="entry name" value="HlyD-like secretion proteins"/>
    <property type="match status" value="1"/>
</dbReference>
<accession>A0A941GPE1</accession>
<evidence type="ECO:0000256" key="3">
    <source>
        <dbReference type="ARBA" id="ARBA00022692"/>
    </source>
</evidence>
<organism evidence="10 11">
    <name type="scientific">Gomphosphaeria aponina SAG 52.96 = DSM 107014</name>
    <dbReference type="NCBI Taxonomy" id="1521640"/>
    <lineage>
        <taxon>Bacteria</taxon>
        <taxon>Bacillati</taxon>
        <taxon>Cyanobacteriota</taxon>
        <taxon>Cyanophyceae</taxon>
        <taxon>Oscillatoriophycideae</taxon>
        <taxon>Chroococcales</taxon>
        <taxon>Gomphosphaeriaceae</taxon>
        <taxon>Gomphosphaeria</taxon>
    </lineage>
</organism>
<dbReference type="PANTHER" id="PTHR30386:SF26">
    <property type="entry name" value="TRANSPORT PROTEIN COMB"/>
    <property type="match status" value="1"/>
</dbReference>
<dbReference type="GO" id="GO:0016020">
    <property type="term" value="C:membrane"/>
    <property type="evidence" value="ECO:0007669"/>
    <property type="project" value="UniProtKB-SubCell"/>
</dbReference>
<comment type="similarity">
    <text evidence="2">Belongs to the membrane fusion protein (MFP) (TC 8.A.1) family.</text>
</comment>
<dbReference type="Gene3D" id="1.10.287.470">
    <property type="entry name" value="Helix hairpin bin"/>
    <property type="match status" value="1"/>
</dbReference>
<name>A0A941GPE1_9CHRO</name>
<dbReference type="InterPro" id="IPR058624">
    <property type="entry name" value="MdtA-like_HH"/>
</dbReference>
<dbReference type="Proteomes" id="UP000767446">
    <property type="component" value="Unassembled WGS sequence"/>
</dbReference>
<feature type="transmembrane region" description="Helical" evidence="7">
    <location>
        <begin position="20"/>
        <end position="45"/>
    </location>
</feature>
<feature type="domain" description="AprE-like beta-barrel" evidence="9">
    <location>
        <begin position="320"/>
        <end position="414"/>
    </location>
</feature>
<evidence type="ECO:0000256" key="5">
    <source>
        <dbReference type="ARBA" id="ARBA00023136"/>
    </source>
</evidence>
<dbReference type="InterPro" id="IPR050739">
    <property type="entry name" value="MFP"/>
</dbReference>
<dbReference type="InterPro" id="IPR058982">
    <property type="entry name" value="Beta-barrel_AprE"/>
</dbReference>
<evidence type="ECO:0000256" key="7">
    <source>
        <dbReference type="SAM" id="Phobius"/>
    </source>
</evidence>